<accession>A0A381VW13</accession>
<dbReference type="EMBL" id="UINC01009825">
    <property type="protein sequence ID" value="SVA43958.1"/>
    <property type="molecule type" value="Genomic_DNA"/>
</dbReference>
<feature type="domain" description="MacB-like periplasmic core" evidence="2">
    <location>
        <begin position="27"/>
        <end position="189"/>
    </location>
</feature>
<dbReference type="GO" id="GO:0098797">
    <property type="term" value="C:plasma membrane protein complex"/>
    <property type="evidence" value="ECO:0007669"/>
    <property type="project" value="TreeGrafter"/>
</dbReference>
<dbReference type="InterPro" id="IPR051447">
    <property type="entry name" value="Lipoprotein-release_system"/>
</dbReference>
<dbReference type="InterPro" id="IPR025857">
    <property type="entry name" value="MacB_PCD"/>
</dbReference>
<keyword evidence="1" id="KW-0472">Membrane</keyword>
<feature type="non-terminal residue" evidence="3">
    <location>
        <position position="196"/>
    </location>
</feature>
<protein>
    <recommendedName>
        <fullName evidence="2">MacB-like periplasmic core domain-containing protein</fullName>
    </recommendedName>
</protein>
<feature type="non-terminal residue" evidence="3">
    <location>
        <position position="1"/>
    </location>
</feature>
<dbReference type="GO" id="GO:0044874">
    <property type="term" value="P:lipoprotein localization to outer membrane"/>
    <property type="evidence" value="ECO:0007669"/>
    <property type="project" value="TreeGrafter"/>
</dbReference>
<name>A0A381VW13_9ZZZZ</name>
<proteinExistence type="predicted"/>
<sequence length="196" mass="22015">LFSSYEILLIKRFLFSKKTDGFISIFSWFSIIGITIGVAAIIIVMAVMNGFREELTSRLLGINGHLNIYSNTGQITKEEVNIIKSDFSDNQLIPLIQTQALVISNEFSKGVFLRGYDNEYLDDLHFLKQNIVEGKLFGNNINDIVIGYVLANKFGLSVGDEIKIAIPKTDNTIFGNIPRFKTLTISGILNLGMYEY</sequence>
<evidence type="ECO:0000259" key="2">
    <source>
        <dbReference type="Pfam" id="PF12704"/>
    </source>
</evidence>
<keyword evidence="1" id="KW-0812">Transmembrane</keyword>
<evidence type="ECO:0000256" key="1">
    <source>
        <dbReference type="SAM" id="Phobius"/>
    </source>
</evidence>
<dbReference type="AlphaFoldDB" id="A0A381VW13"/>
<dbReference type="PANTHER" id="PTHR30489:SF0">
    <property type="entry name" value="LIPOPROTEIN-RELEASING SYSTEM TRANSMEMBRANE PROTEIN LOLE"/>
    <property type="match status" value="1"/>
</dbReference>
<dbReference type="PANTHER" id="PTHR30489">
    <property type="entry name" value="LIPOPROTEIN-RELEASING SYSTEM TRANSMEMBRANE PROTEIN LOLE"/>
    <property type="match status" value="1"/>
</dbReference>
<feature type="transmembrane region" description="Helical" evidence="1">
    <location>
        <begin position="21"/>
        <end position="48"/>
    </location>
</feature>
<keyword evidence="1" id="KW-1133">Transmembrane helix</keyword>
<gene>
    <name evidence="3" type="ORF">METZ01_LOCUS96812</name>
</gene>
<evidence type="ECO:0000313" key="3">
    <source>
        <dbReference type="EMBL" id="SVA43958.1"/>
    </source>
</evidence>
<organism evidence="3">
    <name type="scientific">marine metagenome</name>
    <dbReference type="NCBI Taxonomy" id="408172"/>
    <lineage>
        <taxon>unclassified sequences</taxon>
        <taxon>metagenomes</taxon>
        <taxon>ecological metagenomes</taxon>
    </lineage>
</organism>
<reference evidence="3" key="1">
    <citation type="submission" date="2018-05" db="EMBL/GenBank/DDBJ databases">
        <authorList>
            <person name="Lanie J.A."/>
            <person name="Ng W.-L."/>
            <person name="Kazmierczak K.M."/>
            <person name="Andrzejewski T.M."/>
            <person name="Davidsen T.M."/>
            <person name="Wayne K.J."/>
            <person name="Tettelin H."/>
            <person name="Glass J.I."/>
            <person name="Rusch D."/>
            <person name="Podicherti R."/>
            <person name="Tsui H.-C.T."/>
            <person name="Winkler M.E."/>
        </authorList>
    </citation>
    <scope>NUCLEOTIDE SEQUENCE</scope>
</reference>
<dbReference type="Pfam" id="PF12704">
    <property type="entry name" value="MacB_PCD"/>
    <property type="match status" value="1"/>
</dbReference>